<protein>
    <submittedName>
        <fullName evidence="1">Uncharacterized protein</fullName>
    </submittedName>
</protein>
<keyword evidence="2" id="KW-1185">Reference proteome</keyword>
<reference evidence="1" key="1">
    <citation type="submission" date="2022-04" db="EMBL/GenBank/DDBJ databases">
        <title>Genome of the entomopathogenic fungus Entomophthora muscae.</title>
        <authorList>
            <person name="Elya C."/>
            <person name="Lovett B.R."/>
            <person name="Lee E."/>
            <person name="Macias A.M."/>
            <person name="Hajek A.E."/>
            <person name="De Bivort B.L."/>
            <person name="Kasson M.T."/>
            <person name="De Fine Licht H.H."/>
            <person name="Stajich J.E."/>
        </authorList>
    </citation>
    <scope>NUCLEOTIDE SEQUENCE</scope>
    <source>
        <strain evidence="1">Berkeley</strain>
    </source>
</reference>
<comment type="caution">
    <text evidence="1">The sequence shown here is derived from an EMBL/GenBank/DDBJ whole genome shotgun (WGS) entry which is preliminary data.</text>
</comment>
<evidence type="ECO:0000313" key="2">
    <source>
        <dbReference type="Proteomes" id="UP001165960"/>
    </source>
</evidence>
<sequence>MRILNIFFLCGHCAFIRNSLPVTDNPFYQQSVANKNKPIDMVFGGDHVEVASGQGRGSETTPQLTYDFSNPWLDSHLTVKLITDFTLLPCGINYRGPESKEDDCDMKLRVLNHTIKIY</sequence>
<dbReference type="Proteomes" id="UP001165960">
    <property type="component" value="Unassembled WGS sequence"/>
</dbReference>
<organism evidence="1 2">
    <name type="scientific">Entomophthora muscae</name>
    <dbReference type="NCBI Taxonomy" id="34485"/>
    <lineage>
        <taxon>Eukaryota</taxon>
        <taxon>Fungi</taxon>
        <taxon>Fungi incertae sedis</taxon>
        <taxon>Zoopagomycota</taxon>
        <taxon>Entomophthoromycotina</taxon>
        <taxon>Entomophthoromycetes</taxon>
        <taxon>Entomophthorales</taxon>
        <taxon>Entomophthoraceae</taxon>
        <taxon>Entomophthora</taxon>
    </lineage>
</organism>
<evidence type="ECO:0000313" key="1">
    <source>
        <dbReference type="EMBL" id="KAJ9073335.1"/>
    </source>
</evidence>
<name>A0ACC2TFU2_9FUNG</name>
<proteinExistence type="predicted"/>
<dbReference type="EMBL" id="QTSX02002914">
    <property type="protein sequence ID" value="KAJ9073335.1"/>
    <property type="molecule type" value="Genomic_DNA"/>
</dbReference>
<gene>
    <name evidence="1" type="ORF">DSO57_1017568</name>
</gene>
<accession>A0ACC2TFU2</accession>